<dbReference type="Proteomes" id="UP000002280">
    <property type="component" value="Chromosome 4"/>
</dbReference>
<dbReference type="InterPro" id="IPR022653">
    <property type="entry name" value="De-COase2_pyr-phos_BS"/>
</dbReference>
<keyword evidence="5" id="KW-0456">Lyase</keyword>
<dbReference type="InterPro" id="IPR000183">
    <property type="entry name" value="Orn/DAP/Arg_de-COase"/>
</dbReference>
<evidence type="ECO:0000256" key="3">
    <source>
        <dbReference type="ARBA" id="ARBA00022898"/>
    </source>
</evidence>
<reference evidence="11 12" key="1">
    <citation type="journal article" date="2007" name="Nature">
        <title>Genome of the marsupial Monodelphis domestica reveals innovation in non-coding sequences.</title>
        <authorList>
            <person name="Mikkelsen T.S."/>
            <person name="Wakefield M.J."/>
            <person name="Aken B."/>
            <person name="Amemiya C.T."/>
            <person name="Chang J.L."/>
            <person name="Duke S."/>
            <person name="Garber M."/>
            <person name="Gentles A.J."/>
            <person name="Goodstadt L."/>
            <person name="Heger A."/>
            <person name="Jurka J."/>
            <person name="Kamal M."/>
            <person name="Mauceli E."/>
            <person name="Searle S.M."/>
            <person name="Sharpe T."/>
            <person name="Baker M.L."/>
            <person name="Batzer M.A."/>
            <person name="Benos P.V."/>
            <person name="Belov K."/>
            <person name="Clamp M."/>
            <person name="Cook A."/>
            <person name="Cuff J."/>
            <person name="Das R."/>
            <person name="Davidow L."/>
            <person name="Deakin J.E."/>
            <person name="Fazzari M.J."/>
            <person name="Glass J.L."/>
            <person name="Grabherr M."/>
            <person name="Greally J.M."/>
            <person name="Gu W."/>
            <person name="Hore T.A."/>
            <person name="Huttley G.A."/>
            <person name="Kleber M."/>
            <person name="Jirtle R.L."/>
            <person name="Koina E."/>
            <person name="Lee J.T."/>
            <person name="Mahony S."/>
            <person name="Marra M.A."/>
            <person name="Miller R.D."/>
            <person name="Nicholls R.D."/>
            <person name="Oda M."/>
            <person name="Papenfuss A.T."/>
            <person name="Parra Z.E."/>
            <person name="Pollock D.D."/>
            <person name="Ray D.A."/>
            <person name="Schein J.E."/>
            <person name="Speed T.P."/>
            <person name="Thompson K."/>
            <person name="VandeBerg J.L."/>
            <person name="Wade C.M."/>
            <person name="Walker J.A."/>
            <person name="Waters P.D."/>
            <person name="Webber C."/>
            <person name="Weidman J.R."/>
            <person name="Xie X."/>
            <person name="Zody M.C."/>
            <person name="Baldwin J."/>
            <person name="Abdouelleil A."/>
            <person name="Abdulkadir J."/>
            <person name="Abebe A."/>
            <person name="Abera B."/>
            <person name="Abreu J."/>
            <person name="Acer S.C."/>
            <person name="Aftuck L."/>
            <person name="Alexander A."/>
            <person name="An P."/>
            <person name="Anderson E."/>
            <person name="Anderson S."/>
            <person name="Arachi H."/>
            <person name="Azer M."/>
            <person name="Bachantsang P."/>
            <person name="Barry A."/>
            <person name="Bayul T."/>
            <person name="Berlin A."/>
            <person name="Bessette D."/>
            <person name="Bloom T."/>
            <person name="Bloom T."/>
            <person name="Boguslavskiy L."/>
            <person name="Bonnet C."/>
            <person name="Boukhgalter B."/>
            <person name="Bourzgui I."/>
            <person name="Brown A."/>
            <person name="Cahill P."/>
            <person name="Channer S."/>
            <person name="Cheshatsang Y."/>
            <person name="Chuda L."/>
            <person name="Citroen M."/>
            <person name="Collymore A."/>
            <person name="Cooke P."/>
            <person name="Costello M."/>
            <person name="D'Aco K."/>
            <person name="Daza R."/>
            <person name="De Haan G."/>
            <person name="DeGray S."/>
            <person name="DeMaso C."/>
            <person name="Dhargay N."/>
            <person name="Dooley K."/>
            <person name="Dooley E."/>
            <person name="Doricent M."/>
            <person name="Dorje P."/>
            <person name="Dorjee K."/>
            <person name="Dupes A."/>
            <person name="Elong R."/>
            <person name="Falk J."/>
            <person name="Farina A."/>
            <person name="Faro S."/>
            <person name="Ferguson D."/>
            <person name="Fisher S."/>
            <person name="Foley C.D."/>
            <person name="Franke A."/>
            <person name="Friedrich D."/>
            <person name="Gadbois L."/>
            <person name="Gearin G."/>
            <person name="Gearin C.R."/>
            <person name="Giannoukos G."/>
            <person name="Goode T."/>
            <person name="Graham J."/>
            <person name="Grandbois E."/>
            <person name="Grewal S."/>
            <person name="Gyaltsen K."/>
            <person name="Hafez N."/>
            <person name="Hagos B."/>
            <person name="Hall J."/>
            <person name="Henson C."/>
            <person name="Hollinger A."/>
            <person name="Honan T."/>
            <person name="Huard M.D."/>
            <person name="Hughes L."/>
            <person name="Hurhula B."/>
            <person name="Husby M.E."/>
            <person name="Kamat A."/>
            <person name="Kanga B."/>
            <person name="Kashin S."/>
            <person name="Khazanovich D."/>
            <person name="Kisner P."/>
            <person name="Lance K."/>
            <person name="Lara M."/>
            <person name="Lee W."/>
            <person name="Lennon N."/>
            <person name="Letendre F."/>
            <person name="LeVine R."/>
            <person name="Lipovsky A."/>
            <person name="Liu X."/>
            <person name="Liu J."/>
            <person name="Liu S."/>
            <person name="Lokyitsang T."/>
            <person name="Lokyitsang Y."/>
            <person name="Lubonja R."/>
            <person name="Lui A."/>
            <person name="MacDonald P."/>
            <person name="Magnisalis V."/>
            <person name="Maru K."/>
            <person name="Matthews C."/>
            <person name="McCusker W."/>
            <person name="McDonough S."/>
            <person name="Mehta T."/>
            <person name="Meldrim J."/>
            <person name="Meneus L."/>
            <person name="Mihai O."/>
            <person name="Mihalev A."/>
            <person name="Mihova T."/>
            <person name="Mittelman R."/>
            <person name="Mlenga V."/>
            <person name="Montmayeur A."/>
            <person name="Mulrain L."/>
            <person name="Navidi A."/>
            <person name="Naylor J."/>
            <person name="Negash T."/>
            <person name="Nguyen T."/>
            <person name="Nguyen N."/>
            <person name="Nicol R."/>
            <person name="Norbu C."/>
            <person name="Norbu N."/>
            <person name="Novod N."/>
            <person name="O'Neill B."/>
            <person name="Osman S."/>
            <person name="Markiewicz E."/>
            <person name="Oyono O.L."/>
            <person name="Patti C."/>
            <person name="Phunkhang P."/>
            <person name="Pierre F."/>
            <person name="Priest M."/>
            <person name="Raghuraman S."/>
            <person name="Rege F."/>
            <person name="Reyes R."/>
            <person name="Rise C."/>
            <person name="Rogov P."/>
            <person name="Ross K."/>
            <person name="Ryan E."/>
            <person name="Settipalli S."/>
            <person name="Shea T."/>
            <person name="Sherpa N."/>
            <person name="Shi L."/>
            <person name="Shih D."/>
            <person name="Sparrow T."/>
            <person name="Spaulding J."/>
            <person name="Stalker J."/>
            <person name="Stange-Thomann N."/>
            <person name="Stavropoulos S."/>
            <person name="Stone C."/>
            <person name="Strader C."/>
            <person name="Tesfaye S."/>
            <person name="Thomson T."/>
            <person name="Thoulutsang Y."/>
            <person name="Thoulutsang D."/>
            <person name="Topham K."/>
            <person name="Topping I."/>
            <person name="Tsamla T."/>
            <person name="Vassiliev H."/>
            <person name="Vo A."/>
            <person name="Wangchuk T."/>
            <person name="Wangdi T."/>
            <person name="Weiand M."/>
            <person name="Wilkinson J."/>
            <person name="Wilson A."/>
            <person name="Yadav S."/>
            <person name="Young G."/>
            <person name="Yu Q."/>
            <person name="Zembek L."/>
            <person name="Zhong D."/>
            <person name="Zimmer A."/>
            <person name="Zwirko Z."/>
            <person name="Jaffe D.B."/>
            <person name="Alvarez P."/>
            <person name="Brockman W."/>
            <person name="Butler J."/>
            <person name="Chin C."/>
            <person name="Gnerre S."/>
            <person name="MacCallum I."/>
            <person name="Graves J.A."/>
            <person name="Ponting C.P."/>
            <person name="Breen M."/>
            <person name="Samollow P.B."/>
            <person name="Lander E.S."/>
            <person name="Lindblad-Toh K."/>
        </authorList>
    </citation>
    <scope>NUCLEOTIDE SEQUENCE [LARGE SCALE GENOMIC DNA]</scope>
</reference>
<feature type="active site" description="Proton donor" evidence="7">
    <location>
        <position position="384"/>
    </location>
</feature>
<comment type="cofactor">
    <cofactor evidence="1 7">
        <name>pyridoxal 5'-phosphate</name>
        <dbReference type="ChEBI" id="CHEBI:597326"/>
    </cofactor>
</comment>
<sequence length="439" mass="48489">MGTDISQPFLVFTSFRTCLHILSEGPESCIQTPKGVGSHGELQEQVMLLETGTSARKILQEKIRELSDLDERDAFMVADLGVLVEQHQIFQQALPRVTPFYAVKCNNSPSVLQVLANLGTGFDCASQGELEQVLRMGIAPTRIIYANTCKQISHLQYAASHGVQLMTFDCEEEIAKIAKFYPTARLVLRLWTQDSESLFPLSAKFGAPLDQCGHLLTLAKDLGVTVVGACFHVGSGCQTPQSFNEAIADARHVFDLGLQIGHPMSLLDIGGGFPGKKNFVPTFEEMAAVINRALDQYFPEGSGVKIISEPGRFYATMVCTAALNIIGKKDLVAEQGGRKLMYYLNDGFYTSFAIIRREKESRTPLVKFNCKPLLYPSILWGPTCDAFDRLGPTDVLLPELHVGDWLIFEDMGAYTYTTSSNFNGFSRPELSFTIPSDLR</sequence>
<dbReference type="PRINTS" id="PR01182">
    <property type="entry name" value="ORNDCRBXLASE"/>
</dbReference>
<dbReference type="InterPro" id="IPR022644">
    <property type="entry name" value="De-COase2_N"/>
</dbReference>
<organism evidence="11 12">
    <name type="scientific">Monodelphis domestica</name>
    <name type="common">Gray short-tailed opossum</name>
    <dbReference type="NCBI Taxonomy" id="13616"/>
    <lineage>
        <taxon>Eukaryota</taxon>
        <taxon>Metazoa</taxon>
        <taxon>Chordata</taxon>
        <taxon>Craniata</taxon>
        <taxon>Vertebrata</taxon>
        <taxon>Euteleostomi</taxon>
        <taxon>Mammalia</taxon>
        <taxon>Metatheria</taxon>
        <taxon>Didelphimorphia</taxon>
        <taxon>Didelphidae</taxon>
        <taxon>Monodelphis</taxon>
    </lineage>
</organism>
<dbReference type="InterPro" id="IPR022657">
    <property type="entry name" value="De-COase2_CS"/>
</dbReference>
<accession>A0A5F8GG53</accession>
<feature type="modified residue" description="N6-(pyridoxal phosphate)lysine" evidence="7">
    <location>
        <position position="104"/>
    </location>
</feature>
<dbReference type="InterPro" id="IPR022643">
    <property type="entry name" value="De-COase2_C"/>
</dbReference>
<reference evidence="11" key="3">
    <citation type="submission" date="2025-09" db="UniProtKB">
        <authorList>
            <consortium name="Ensembl"/>
        </authorList>
    </citation>
    <scope>IDENTIFICATION</scope>
</reference>
<dbReference type="STRING" id="13616.ENSMODP00000046452"/>
<dbReference type="PROSITE" id="PS00879">
    <property type="entry name" value="ODR_DC_2_2"/>
    <property type="match status" value="1"/>
</dbReference>
<dbReference type="Gene3D" id="2.40.37.10">
    <property type="entry name" value="Lyase, Ornithine Decarboxylase, Chain A, domain 1"/>
    <property type="match status" value="1"/>
</dbReference>
<keyword evidence="4" id="KW-0620">Polyamine biosynthesis</keyword>
<dbReference type="SUPFAM" id="SSF51419">
    <property type="entry name" value="PLP-binding barrel"/>
    <property type="match status" value="1"/>
</dbReference>
<reference evidence="11" key="2">
    <citation type="submission" date="2025-08" db="UniProtKB">
        <authorList>
            <consortium name="Ensembl"/>
        </authorList>
    </citation>
    <scope>IDENTIFICATION</scope>
</reference>
<dbReference type="GO" id="GO:1902269">
    <property type="term" value="P:positive regulation of polyamine transmembrane transport"/>
    <property type="evidence" value="ECO:0000318"/>
    <property type="project" value="GO_Central"/>
</dbReference>
<dbReference type="GO" id="GO:0005737">
    <property type="term" value="C:cytoplasm"/>
    <property type="evidence" value="ECO:0000318"/>
    <property type="project" value="GO_Central"/>
</dbReference>
<dbReference type="PROSITE" id="PS00878">
    <property type="entry name" value="ODR_DC_2_1"/>
    <property type="match status" value="1"/>
</dbReference>
<dbReference type="SUPFAM" id="SSF50621">
    <property type="entry name" value="Alanine racemase C-terminal domain-like"/>
    <property type="match status" value="1"/>
</dbReference>
<evidence type="ECO:0000256" key="8">
    <source>
        <dbReference type="RuleBase" id="RU003737"/>
    </source>
</evidence>
<proteinExistence type="inferred from homology"/>
<dbReference type="PANTHER" id="PTHR11482:SF57">
    <property type="entry name" value="GENE MODEL 853, (NCBI)"/>
    <property type="match status" value="1"/>
</dbReference>
<dbReference type="OMA" id="CVSKTEI"/>
<dbReference type="InParanoid" id="A0A5F8GG53"/>
<dbReference type="GeneTree" id="ENSGT00950000182995"/>
<dbReference type="Pfam" id="PF02784">
    <property type="entry name" value="Orn_Arg_deC_N"/>
    <property type="match status" value="1"/>
</dbReference>
<dbReference type="Gene3D" id="3.20.20.10">
    <property type="entry name" value="Alanine racemase"/>
    <property type="match status" value="1"/>
</dbReference>
<dbReference type="InterPro" id="IPR002433">
    <property type="entry name" value="Orn_de-COase"/>
</dbReference>
<dbReference type="Pfam" id="PF00278">
    <property type="entry name" value="Orn_DAP_Arg_deC"/>
    <property type="match status" value="1"/>
</dbReference>
<dbReference type="InterPro" id="IPR009006">
    <property type="entry name" value="Ala_racemase/Decarboxylase_C"/>
</dbReference>
<dbReference type="GO" id="GO:0033387">
    <property type="term" value="P:putrescine biosynthetic process from arginine, via ornithine"/>
    <property type="evidence" value="ECO:0000318"/>
    <property type="project" value="GO_Central"/>
</dbReference>
<evidence type="ECO:0000256" key="2">
    <source>
        <dbReference type="ARBA" id="ARBA00008872"/>
    </source>
</evidence>
<dbReference type="CDD" id="cd00622">
    <property type="entry name" value="PLPDE_III_ODC"/>
    <property type="match status" value="1"/>
</dbReference>
<evidence type="ECO:0000256" key="5">
    <source>
        <dbReference type="ARBA" id="ARBA00023239"/>
    </source>
</evidence>
<evidence type="ECO:0000256" key="1">
    <source>
        <dbReference type="ARBA" id="ARBA00001933"/>
    </source>
</evidence>
<evidence type="ECO:0000259" key="10">
    <source>
        <dbReference type="Pfam" id="PF02784"/>
    </source>
</evidence>
<dbReference type="AlphaFoldDB" id="A0A5F8GG53"/>
<keyword evidence="3 7" id="KW-0663">Pyridoxal phosphate</keyword>
<name>A0A5F8GG53_MONDO</name>
<evidence type="ECO:0000256" key="7">
    <source>
        <dbReference type="PIRSR" id="PIRSR600183-50"/>
    </source>
</evidence>
<dbReference type="PANTHER" id="PTHR11482">
    <property type="entry name" value="ARGININE/DIAMINOPIMELATE/ORNITHINE DECARBOXYLASE"/>
    <property type="match status" value="1"/>
</dbReference>
<dbReference type="GO" id="GO:0016831">
    <property type="term" value="F:carboxy-lyase activity"/>
    <property type="evidence" value="ECO:0007669"/>
    <property type="project" value="UniProtKB-ARBA"/>
</dbReference>
<evidence type="ECO:0008006" key="13">
    <source>
        <dbReference type="Google" id="ProtNLM"/>
    </source>
</evidence>
<comment type="similarity">
    <text evidence="2 8">Belongs to the Orn/Lys/Arg decarboxylase class-II family.</text>
</comment>
<dbReference type="PRINTS" id="PR01179">
    <property type="entry name" value="ODADCRBXLASE"/>
</dbReference>
<feature type="domain" description="Orn/DAP/Arg decarboxylase 2 N-terminal" evidence="10">
    <location>
        <begin position="82"/>
        <end position="315"/>
    </location>
</feature>
<dbReference type="GO" id="GO:0042177">
    <property type="term" value="P:negative regulation of protein catabolic process"/>
    <property type="evidence" value="ECO:0000318"/>
    <property type="project" value="GO_Central"/>
</dbReference>
<keyword evidence="12" id="KW-1185">Reference proteome</keyword>
<evidence type="ECO:0000313" key="11">
    <source>
        <dbReference type="Ensembl" id="ENSMODP00000046452.1"/>
    </source>
</evidence>
<gene>
    <name evidence="11" type="primary">LOC100032457</name>
</gene>
<evidence type="ECO:0000256" key="6">
    <source>
        <dbReference type="ARBA" id="ARBA00037173"/>
    </source>
</evidence>
<evidence type="ECO:0000256" key="4">
    <source>
        <dbReference type="ARBA" id="ARBA00023115"/>
    </source>
</evidence>
<evidence type="ECO:0000313" key="12">
    <source>
        <dbReference type="Proteomes" id="UP000002280"/>
    </source>
</evidence>
<dbReference type="Ensembl" id="ENSMODT00000059078.1">
    <property type="protein sequence ID" value="ENSMODP00000046452.1"/>
    <property type="gene ID" value="ENSMODG00000041931.1"/>
</dbReference>
<feature type="domain" description="Orn/DAP/Arg decarboxylase 2 C-terminal" evidence="9">
    <location>
        <begin position="318"/>
        <end position="412"/>
    </location>
</feature>
<dbReference type="Bgee" id="ENSMODG00000041931">
    <property type="expression patterns" value="Expressed in extraembryonic membrane and 5 other cell types or tissues"/>
</dbReference>
<dbReference type="InterPro" id="IPR029066">
    <property type="entry name" value="PLP-binding_barrel"/>
</dbReference>
<comment type="function">
    <text evidence="6">Catalyzes the first and rate-limiting step of polyamine biosynthesis that converts ornithine into putrescine, which is the precursor for the polyamines, spermidine and spermine. Polyamines are essential for cell proliferation and are implicated in cellular processes, ranging from DNA replication to apoptosis.</text>
</comment>
<protein>
    <recommendedName>
        <fullName evidence="13">Antizyme inhibitor 1</fullName>
    </recommendedName>
</protein>
<dbReference type="FunFam" id="3.20.20.10:FF:000006">
    <property type="entry name" value="Ornithine decarboxylase 1"/>
    <property type="match status" value="1"/>
</dbReference>
<evidence type="ECO:0000259" key="9">
    <source>
        <dbReference type="Pfam" id="PF00278"/>
    </source>
</evidence>